<reference evidence="2" key="1">
    <citation type="submission" date="2020-02" db="EMBL/GenBank/DDBJ databases">
        <authorList>
            <person name="Scholz U."/>
            <person name="Mascher M."/>
            <person name="Fiebig A."/>
        </authorList>
    </citation>
    <scope>NUCLEOTIDE SEQUENCE</scope>
</reference>
<dbReference type="EMBL" id="LR746272">
    <property type="protein sequence ID" value="CAA7401178.1"/>
    <property type="molecule type" value="Genomic_DNA"/>
</dbReference>
<organism evidence="2 3">
    <name type="scientific">Spirodela intermedia</name>
    <name type="common">Intermediate duckweed</name>
    <dbReference type="NCBI Taxonomy" id="51605"/>
    <lineage>
        <taxon>Eukaryota</taxon>
        <taxon>Viridiplantae</taxon>
        <taxon>Streptophyta</taxon>
        <taxon>Embryophyta</taxon>
        <taxon>Tracheophyta</taxon>
        <taxon>Spermatophyta</taxon>
        <taxon>Magnoliopsida</taxon>
        <taxon>Liliopsida</taxon>
        <taxon>Araceae</taxon>
        <taxon>Lemnoideae</taxon>
        <taxon>Spirodela</taxon>
    </lineage>
</organism>
<name>A0A7I8KVR6_SPIIN</name>
<evidence type="ECO:0000313" key="2">
    <source>
        <dbReference type="EMBL" id="CAA7401178.1"/>
    </source>
</evidence>
<protein>
    <submittedName>
        <fullName evidence="2">Uncharacterized protein</fullName>
    </submittedName>
</protein>
<gene>
    <name evidence="2" type="ORF">SI8410_09011856</name>
</gene>
<feature type="region of interest" description="Disordered" evidence="1">
    <location>
        <begin position="111"/>
        <end position="137"/>
    </location>
</feature>
<dbReference type="AlphaFoldDB" id="A0A7I8KVR6"/>
<dbReference type="OrthoDB" id="1536506at2759"/>
<dbReference type="Proteomes" id="UP000663760">
    <property type="component" value="Chromosome 9"/>
</dbReference>
<sequence length="154" mass="15586">MAFCGSTCPAPKSITVEALPVDSSSIVWPRLSFVYAVVIKADLIAAGLQPGCAALRSAARPETCGHAMDVPDRILNSVRRPSAEIPAGPTPSGQAAKMLSPGATTSGFKISGDCGLGPRAEKDATTGAGRTPNRVPRNTIVAVGARLGGGESAM</sequence>
<evidence type="ECO:0000256" key="1">
    <source>
        <dbReference type="SAM" id="MobiDB-lite"/>
    </source>
</evidence>
<evidence type="ECO:0000313" key="3">
    <source>
        <dbReference type="Proteomes" id="UP000663760"/>
    </source>
</evidence>
<accession>A0A7I8KVR6</accession>
<keyword evidence="3" id="KW-1185">Reference proteome</keyword>
<proteinExistence type="predicted"/>